<keyword evidence="3" id="KW-1185">Reference proteome</keyword>
<reference evidence="2 3" key="1">
    <citation type="submission" date="2019-05" db="EMBL/GenBank/DDBJ databases">
        <title>Dyadobacter AR-3-8 sp. nov., isolated from arctic soil.</title>
        <authorList>
            <person name="Chaudhary D.K."/>
        </authorList>
    </citation>
    <scope>NUCLEOTIDE SEQUENCE [LARGE SCALE GENOMIC DNA]</scope>
    <source>
        <strain evidence="2 3">AR-3-8</strain>
    </source>
</reference>
<gene>
    <name evidence="2" type="ORF">FDK13_02900</name>
</gene>
<organism evidence="2 3">
    <name type="scientific">Dyadobacter frigoris</name>
    <dbReference type="NCBI Taxonomy" id="2576211"/>
    <lineage>
        <taxon>Bacteria</taxon>
        <taxon>Pseudomonadati</taxon>
        <taxon>Bacteroidota</taxon>
        <taxon>Cytophagia</taxon>
        <taxon>Cytophagales</taxon>
        <taxon>Spirosomataceae</taxon>
        <taxon>Dyadobacter</taxon>
    </lineage>
</organism>
<keyword evidence="1" id="KW-0812">Transmembrane</keyword>
<dbReference type="EMBL" id="SZVO01000001">
    <property type="protein sequence ID" value="TKT94176.1"/>
    <property type="molecule type" value="Genomic_DNA"/>
</dbReference>
<keyword evidence="1" id="KW-1133">Transmembrane helix</keyword>
<keyword evidence="1" id="KW-0472">Membrane</keyword>
<accession>A0A4U6DBF0</accession>
<feature type="transmembrane region" description="Helical" evidence="1">
    <location>
        <begin position="6"/>
        <end position="23"/>
    </location>
</feature>
<dbReference type="RefSeq" id="WP_137338465.1">
    <property type="nucleotide sequence ID" value="NZ_SZVO01000001.1"/>
</dbReference>
<evidence type="ECO:0000313" key="3">
    <source>
        <dbReference type="Proteomes" id="UP000304900"/>
    </source>
</evidence>
<dbReference type="Proteomes" id="UP000304900">
    <property type="component" value="Unassembled WGS sequence"/>
</dbReference>
<evidence type="ECO:0000256" key="1">
    <source>
        <dbReference type="SAM" id="Phobius"/>
    </source>
</evidence>
<dbReference type="OrthoDB" id="709006at2"/>
<evidence type="ECO:0000313" key="2">
    <source>
        <dbReference type="EMBL" id="TKT94176.1"/>
    </source>
</evidence>
<name>A0A4U6DBF0_9BACT</name>
<comment type="caution">
    <text evidence="2">The sequence shown here is derived from an EMBL/GenBank/DDBJ whole genome shotgun (WGS) entry which is preliminary data.</text>
</comment>
<dbReference type="AlphaFoldDB" id="A0A4U6DBF0"/>
<protein>
    <submittedName>
        <fullName evidence="2">Uncharacterized protein</fullName>
    </submittedName>
</protein>
<sequence>MNGKKVKYIIAGIIAILVGYIIYDSSSQPTVNDLKGNFKEVALYRNPNNTGPILRIYAVTVQGEPWEEMQKYGDLMPYTKYGNTKVFFFQEGKSVPASLVLEEPNFDAQFQQNCIARYEKDANGQVSLSKKPFNP</sequence>
<proteinExistence type="predicted"/>